<dbReference type="Proteomes" id="UP000221795">
    <property type="component" value="Segment"/>
</dbReference>
<keyword evidence="2" id="KW-1185">Reference proteome</keyword>
<organism evidence="1 2">
    <name type="scientific">Bacillus phage vB_BsuM-Goe3</name>
    <dbReference type="NCBI Taxonomy" id="1933063"/>
    <lineage>
        <taxon>Viruses</taxon>
        <taxon>Duplodnaviria</taxon>
        <taxon>Heunggongvirae</taxon>
        <taxon>Uroviricota</taxon>
        <taxon>Caudoviricetes</taxon>
        <taxon>Herelleviridae</taxon>
        <taxon>Bastillevirinae</taxon>
        <taxon>Grisebachstrassevirus</taxon>
        <taxon>Grisebachstrassevirus goe3</taxon>
    </lineage>
</organism>
<proteinExistence type="predicted"/>
<evidence type="ECO:0008006" key="3">
    <source>
        <dbReference type="Google" id="ProtNLM"/>
    </source>
</evidence>
<name>A0A1Z1DA72_BPGO3</name>
<gene>
    <name evidence="1" type="ORF">Goe3_c23400</name>
</gene>
<accession>A0A1Z1DA72</accession>
<evidence type="ECO:0000313" key="2">
    <source>
        <dbReference type="Proteomes" id="UP000221795"/>
    </source>
</evidence>
<protein>
    <recommendedName>
        <fullName evidence="3">KTSC domain-containing protein</fullName>
    </recommendedName>
</protein>
<organismHost>
    <name type="scientific">Bacillus subtilis</name>
    <dbReference type="NCBI Taxonomy" id="1423"/>
</organismHost>
<sequence>MFEGKIVKSMRIETVSPDPEEGERVVITFTDGEELLIYTSVAPLAFFIKDPESLRTTWINPKNIR</sequence>
<evidence type="ECO:0000313" key="1">
    <source>
        <dbReference type="EMBL" id="APZ82695.1"/>
    </source>
</evidence>
<dbReference type="EMBL" id="KY368640">
    <property type="protein sequence ID" value="APZ82695.1"/>
    <property type="molecule type" value="Genomic_DNA"/>
</dbReference>
<reference evidence="1" key="1">
    <citation type="journal article" date="2017" name="Viruses">
        <title>Characterization of Bacillus subtilis Viruses vB_BsuM-Goe2 and vB_BsuM-Goe3.</title>
        <authorList>
            <person name="Willms I.M."/>
            <person name="Hoppert M."/>
            <person name="Hertel R."/>
        </authorList>
    </citation>
    <scope>NUCLEOTIDE SEQUENCE [LARGE SCALE GENOMIC DNA]</scope>
</reference>